<dbReference type="Pfam" id="PF04908">
    <property type="entry name" value="SH3BGR"/>
    <property type="match status" value="1"/>
</dbReference>
<feature type="coiled-coil region" evidence="1">
    <location>
        <begin position="42"/>
        <end position="201"/>
    </location>
</feature>
<accession>A0A8H7PSW1</accession>
<keyword evidence="1" id="KW-0175">Coiled coil</keyword>
<evidence type="ECO:0000313" key="4">
    <source>
        <dbReference type="Proteomes" id="UP000654370"/>
    </source>
</evidence>
<feature type="compositionally biased region" description="Polar residues" evidence="2">
    <location>
        <begin position="386"/>
        <end position="396"/>
    </location>
</feature>
<feature type="region of interest" description="Disordered" evidence="2">
    <location>
        <begin position="1"/>
        <end position="20"/>
    </location>
</feature>
<dbReference type="InterPro" id="IPR036249">
    <property type="entry name" value="Thioredoxin-like_sf"/>
</dbReference>
<keyword evidence="4" id="KW-1185">Reference proteome</keyword>
<reference evidence="3" key="1">
    <citation type="submission" date="2020-12" db="EMBL/GenBank/DDBJ databases">
        <title>Metabolic potential, ecology and presence of endohyphal bacteria is reflected in genomic diversity of Mucoromycotina.</title>
        <authorList>
            <person name="Muszewska A."/>
            <person name="Okrasinska A."/>
            <person name="Steczkiewicz K."/>
            <person name="Drgas O."/>
            <person name="Orlowska M."/>
            <person name="Perlinska-Lenart U."/>
            <person name="Aleksandrzak-Piekarczyk T."/>
            <person name="Szatraj K."/>
            <person name="Zielenkiewicz U."/>
            <person name="Pilsyk S."/>
            <person name="Malc E."/>
            <person name="Mieczkowski P."/>
            <person name="Kruszewska J.S."/>
            <person name="Biernat P."/>
            <person name="Pawlowska J."/>
        </authorList>
    </citation>
    <scope>NUCLEOTIDE SEQUENCE</scope>
    <source>
        <strain evidence="3">WA0000067209</strain>
    </source>
</reference>
<proteinExistence type="predicted"/>
<dbReference type="EMBL" id="JAEPQZ010000007">
    <property type="protein sequence ID" value="KAG2178924.1"/>
    <property type="molecule type" value="Genomic_DNA"/>
</dbReference>
<gene>
    <name evidence="3" type="ORF">INT43_001771</name>
</gene>
<evidence type="ECO:0000256" key="2">
    <source>
        <dbReference type="SAM" id="MobiDB-lite"/>
    </source>
</evidence>
<dbReference type="OrthoDB" id="9932926at2759"/>
<dbReference type="InterPro" id="IPR006993">
    <property type="entry name" value="Glut_rich_SH3-bd"/>
</dbReference>
<feature type="compositionally biased region" description="Basic residues" evidence="2">
    <location>
        <begin position="1"/>
        <end position="11"/>
    </location>
</feature>
<feature type="coiled-coil region" evidence="1">
    <location>
        <begin position="225"/>
        <end position="367"/>
    </location>
</feature>
<name>A0A8H7PSW1_MORIS</name>
<sequence length="507" mass="59215">MPCFGTRKKSKNGVGSKYETDPKLQEDFNQLKSKNEHNIHIIAAQTEELDRLRRQISEQSLHNNATNNENLVVLRLRNRQTLEALLEKEKMLQQRDNELERLREQLEAERNVQQIESMNFISRPLPEHLDEEKLSRKEKELRKRENELEVEMKRWEMERAEAVKPALSEVEEQLKELKVKNNEVLARLSERERELERFQMQPQSRRHSIMNDDEAKKFRRLTVDVENDKVALKKLKELALDLKAQKYNHQALLDSHAEAMAEKDKLLQEQQQELEKVRLAHDNATRRLERDQKQSVQKLKELHTQEMENLQLKLVDAEERAMSAVDSEVEKVLQEFEQVEHSHNMRIEELERSHKNQMSLMARDQKQQLRYLKSKQHDETKRLSWRPSSGAEQSMVTLRRTGGPGGSSRRVPALLEDARGPELTPQDKTKVQVYVSSICSNVAIKQRQEQIGHLLSAHNIKFEVIDVAASQPALQYMKRQNNGGSSRGRAKELPQVFVGGQYHGVSI</sequence>
<comment type="caution">
    <text evidence="3">The sequence shown here is derived from an EMBL/GenBank/DDBJ whole genome shotgun (WGS) entry which is preliminary data.</text>
</comment>
<dbReference type="Proteomes" id="UP000654370">
    <property type="component" value="Unassembled WGS sequence"/>
</dbReference>
<dbReference type="SUPFAM" id="SSF52833">
    <property type="entry name" value="Thioredoxin-like"/>
    <property type="match status" value="1"/>
</dbReference>
<evidence type="ECO:0000313" key="3">
    <source>
        <dbReference type="EMBL" id="KAG2178924.1"/>
    </source>
</evidence>
<organism evidence="3 4">
    <name type="scientific">Mortierella isabellina</name>
    <name type="common">Filamentous fungus</name>
    <name type="synonym">Umbelopsis isabellina</name>
    <dbReference type="NCBI Taxonomy" id="91625"/>
    <lineage>
        <taxon>Eukaryota</taxon>
        <taxon>Fungi</taxon>
        <taxon>Fungi incertae sedis</taxon>
        <taxon>Mucoromycota</taxon>
        <taxon>Mucoromycotina</taxon>
        <taxon>Umbelopsidomycetes</taxon>
        <taxon>Umbelopsidales</taxon>
        <taxon>Umbelopsidaceae</taxon>
        <taxon>Umbelopsis</taxon>
    </lineage>
</organism>
<dbReference type="Gene3D" id="3.40.30.10">
    <property type="entry name" value="Glutaredoxin"/>
    <property type="match status" value="1"/>
</dbReference>
<feature type="region of interest" description="Disordered" evidence="2">
    <location>
        <begin position="374"/>
        <end position="411"/>
    </location>
</feature>
<protein>
    <submittedName>
        <fullName evidence="3">Uncharacterized protein</fullName>
    </submittedName>
</protein>
<dbReference type="AlphaFoldDB" id="A0A8H7PSW1"/>
<evidence type="ECO:0000256" key="1">
    <source>
        <dbReference type="SAM" id="Coils"/>
    </source>
</evidence>